<evidence type="ECO:0000313" key="1">
    <source>
        <dbReference type="EMBL" id="SDM93831.1"/>
    </source>
</evidence>
<dbReference type="AlphaFoldDB" id="A0A1G9XBC6"/>
<protein>
    <recommendedName>
        <fullName evidence="3">DUF309 domain-containing protein</fullName>
    </recommendedName>
</protein>
<dbReference type="InterPro" id="IPR005500">
    <property type="entry name" value="DUF309"/>
</dbReference>
<dbReference type="Pfam" id="PF03745">
    <property type="entry name" value="DUF309"/>
    <property type="match status" value="1"/>
</dbReference>
<dbReference type="PANTHER" id="PTHR34796">
    <property type="entry name" value="EXPRESSED PROTEIN"/>
    <property type="match status" value="1"/>
</dbReference>
<keyword evidence="2" id="KW-1185">Reference proteome</keyword>
<dbReference type="RefSeq" id="WP_089733526.1">
    <property type="nucleotide sequence ID" value="NZ_FNIA01000010.1"/>
</dbReference>
<sequence length="205" mass="22793">MREHLRAGIAVFNAGDFHDAHDAWEEHWLDLESGTDDEQLLHGLIQFTAAVHHGYRRNWTGCVGLAESAEEYLAGLPDEYRGVDVARVRRILAGVGRDPEVLYRRGAPRLTHGGEHVLLADLAFESAAVAAGVYAGRGGYDAATIDRGVAYAHEDLEDGKENSRFVHLVRDFAADPADRGIIHQRLAGHVEQRRHRERDVEGLFD</sequence>
<proteinExistence type="predicted"/>
<evidence type="ECO:0000313" key="2">
    <source>
        <dbReference type="Proteomes" id="UP000199370"/>
    </source>
</evidence>
<dbReference type="SUPFAM" id="SSF140663">
    <property type="entry name" value="TTHA0068-like"/>
    <property type="match status" value="1"/>
</dbReference>
<reference evidence="1 2" key="1">
    <citation type="submission" date="2016-10" db="EMBL/GenBank/DDBJ databases">
        <authorList>
            <person name="de Groot N.N."/>
        </authorList>
    </citation>
    <scope>NUCLEOTIDE SEQUENCE [LARGE SCALE GENOMIC DNA]</scope>
    <source>
        <strain evidence="2">EB21,IBRC-M 10013,KCTC 4048</strain>
    </source>
</reference>
<dbReference type="STRING" id="996166.SAMN05192554_11016"/>
<name>A0A1G9XBC6_9EURY</name>
<accession>A0A1G9XBC6</accession>
<dbReference type="EMBL" id="FNIA01000010">
    <property type="protein sequence ID" value="SDM93831.1"/>
    <property type="molecule type" value="Genomic_DNA"/>
</dbReference>
<evidence type="ECO:0008006" key="3">
    <source>
        <dbReference type="Google" id="ProtNLM"/>
    </source>
</evidence>
<dbReference type="PANTHER" id="PTHR34796:SF1">
    <property type="entry name" value="EXPRESSED PROTEIN"/>
    <property type="match status" value="1"/>
</dbReference>
<dbReference type="InterPro" id="IPR023203">
    <property type="entry name" value="TTHA0068_sf"/>
</dbReference>
<dbReference type="OrthoDB" id="270022at2157"/>
<gene>
    <name evidence="1" type="ORF">SAMN05192554_11016</name>
</gene>
<dbReference type="Proteomes" id="UP000199370">
    <property type="component" value="Unassembled WGS sequence"/>
</dbReference>
<organism evidence="1 2">
    <name type="scientific">Haloarchaeobius iranensis</name>
    <dbReference type="NCBI Taxonomy" id="996166"/>
    <lineage>
        <taxon>Archaea</taxon>
        <taxon>Methanobacteriati</taxon>
        <taxon>Methanobacteriota</taxon>
        <taxon>Stenosarchaea group</taxon>
        <taxon>Halobacteria</taxon>
        <taxon>Halobacteriales</taxon>
        <taxon>Halorubellaceae</taxon>
        <taxon>Haloarchaeobius</taxon>
    </lineage>
</organism>
<dbReference type="Gene3D" id="1.10.3450.10">
    <property type="entry name" value="TTHA0068-like"/>
    <property type="match status" value="1"/>
</dbReference>